<proteinExistence type="predicted"/>
<feature type="region of interest" description="Disordered" evidence="2">
    <location>
        <begin position="135"/>
        <end position="192"/>
    </location>
</feature>
<accession>A0A6C0ET64</accession>
<dbReference type="EMBL" id="MN738924">
    <property type="protein sequence ID" value="QHT31519.1"/>
    <property type="molecule type" value="Genomic_DNA"/>
</dbReference>
<organism evidence="3">
    <name type="scientific">viral metagenome</name>
    <dbReference type="NCBI Taxonomy" id="1070528"/>
    <lineage>
        <taxon>unclassified sequences</taxon>
        <taxon>metagenomes</taxon>
        <taxon>organismal metagenomes</taxon>
    </lineage>
</organism>
<feature type="compositionally biased region" description="Basic residues" evidence="2">
    <location>
        <begin position="162"/>
        <end position="192"/>
    </location>
</feature>
<protein>
    <submittedName>
        <fullName evidence="3">Uncharacterized protein</fullName>
    </submittedName>
</protein>
<keyword evidence="1" id="KW-0175">Coiled coil</keyword>
<feature type="region of interest" description="Disordered" evidence="2">
    <location>
        <begin position="36"/>
        <end position="80"/>
    </location>
</feature>
<evidence type="ECO:0000256" key="1">
    <source>
        <dbReference type="SAM" id="Coils"/>
    </source>
</evidence>
<evidence type="ECO:0000256" key="2">
    <source>
        <dbReference type="SAM" id="MobiDB-lite"/>
    </source>
</evidence>
<reference evidence="3" key="1">
    <citation type="journal article" date="2020" name="Nature">
        <title>Giant virus diversity and host interactions through global metagenomics.</title>
        <authorList>
            <person name="Schulz F."/>
            <person name="Roux S."/>
            <person name="Paez-Espino D."/>
            <person name="Jungbluth S."/>
            <person name="Walsh D.A."/>
            <person name="Denef V.J."/>
            <person name="McMahon K.D."/>
            <person name="Konstantinidis K.T."/>
            <person name="Eloe-Fadrosh E.A."/>
            <person name="Kyrpides N.C."/>
            <person name="Woyke T."/>
        </authorList>
    </citation>
    <scope>NUCLEOTIDE SEQUENCE</scope>
    <source>
        <strain evidence="3">GVMAG-M-3300009155-48</strain>
    </source>
</reference>
<feature type="compositionally biased region" description="Polar residues" evidence="2">
    <location>
        <begin position="135"/>
        <end position="144"/>
    </location>
</feature>
<feature type="coiled-coil region" evidence="1">
    <location>
        <begin position="82"/>
        <end position="114"/>
    </location>
</feature>
<evidence type="ECO:0000313" key="3">
    <source>
        <dbReference type="EMBL" id="QHT31519.1"/>
    </source>
</evidence>
<name>A0A6C0ET64_9ZZZZ</name>
<sequence length="192" mass="20502">MSAWTKFATQFFHNKQKNDPDYKFSQALKAASKVYKKTKGGSSKNCGGAVDPNKTNKYGKPCTDPDDANDPSCQETPDPEAAKLEAAKLEAAKLEAAKLEAAKLEAAKLEAVDTTTTTTTTNPDAVSVATANIDKQQINATMTNGDMKPINDNGEESSGGGKKSKRKSKKAGKKSQKKQKKAKKAGSKKSKK</sequence>
<dbReference type="AlphaFoldDB" id="A0A6C0ET64"/>